<dbReference type="Gene3D" id="2.130.10.130">
    <property type="entry name" value="Integrin alpha, N-terminal"/>
    <property type="match status" value="1"/>
</dbReference>
<dbReference type="PANTHER" id="PTHR23220:SF122">
    <property type="entry name" value="INTEGRIN ALPHA-PS1"/>
    <property type="match status" value="1"/>
</dbReference>
<comment type="caution">
    <text evidence="4">The sequence shown here is derived from an EMBL/GenBank/DDBJ whole genome shotgun (WGS) entry which is preliminary data.</text>
</comment>
<evidence type="ECO:0000256" key="1">
    <source>
        <dbReference type="ARBA" id="ARBA00022729"/>
    </source>
</evidence>
<evidence type="ECO:0000256" key="2">
    <source>
        <dbReference type="ARBA" id="ARBA00022737"/>
    </source>
</evidence>
<gene>
    <name evidence="4" type="ORF">EHQ76_13340</name>
</gene>
<dbReference type="Pfam" id="PF01839">
    <property type="entry name" value="FG-GAP"/>
    <property type="match status" value="1"/>
</dbReference>
<dbReference type="PROSITE" id="PS51470">
    <property type="entry name" value="FG_GAP"/>
    <property type="match status" value="2"/>
</dbReference>
<keyword evidence="2" id="KW-0677">Repeat</keyword>
<evidence type="ECO:0000313" key="4">
    <source>
        <dbReference type="EMBL" id="TGL98013.1"/>
    </source>
</evidence>
<dbReference type="SUPFAM" id="SSF69318">
    <property type="entry name" value="Integrin alpha N-terminal domain"/>
    <property type="match status" value="1"/>
</dbReference>
<accession>A0A5F2B0K5</accession>
<evidence type="ECO:0000256" key="3">
    <source>
        <dbReference type="ARBA" id="ARBA00023180"/>
    </source>
</evidence>
<dbReference type="PANTHER" id="PTHR23220">
    <property type="entry name" value="INTEGRIN ALPHA"/>
    <property type="match status" value="1"/>
</dbReference>
<dbReference type="GO" id="GO:0007229">
    <property type="term" value="P:integrin-mediated signaling pathway"/>
    <property type="evidence" value="ECO:0007669"/>
    <property type="project" value="TreeGrafter"/>
</dbReference>
<dbReference type="InterPro" id="IPR000413">
    <property type="entry name" value="Integrin_alpha"/>
</dbReference>
<keyword evidence="3" id="KW-0325">Glycoprotein</keyword>
<reference evidence="4 5" key="1">
    <citation type="journal article" date="2019" name="PLoS Negl. Trop. Dis.">
        <title>Revisiting the worldwide diversity of Leptospira species in the environment.</title>
        <authorList>
            <person name="Vincent A.T."/>
            <person name="Schiettekatte O."/>
            <person name="Bourhy P."/>
            <person name="Veyrier F.J."/>
            <person name="Picardeau M."/>
        </authorList>
    </citation>
    <scope>NUCLEOTIDE SEQUENCE [LARGE SCALE GENOMIC DNA]</scope>
    <source>
        <strain evidence="4 5">201702444</strain>
    </source>
</reference>
<dbReference type="AlphaFoldDB" id="A0A5F2B0K5"/>
<keyword evidence="1" id="KW-0732">Signal</keyword>
<dbReference type="EMBL" id="RQGN01000071">
    <property type="protein sequence ID" value="TGL98013.1"/>
    <property type="molecule type" value="Genomic_DNA"/>
</dbReference>
<dbReference type="SMART" id="SM00191">
    <property type="entry name" value="Int_alpha"/>
    <property type="match status" value="2"/>
</dbReference>
<dbReference type="GO" id="GO:0098609">
    <property type="term" value="P:cell-cell adhesion"/>
    <property type="evidence" value="ECO:0007669"/>
    <property type="project" value="TreeGrafter"/>
</dbReference>
<sequence>TMIVGAAANEQFGAAVLGADTNGDGYSELVVGAPGALTSRGKVYVFNSAGNAGIVDVDTTTAYAMRQGTASNDLFGSALASGQINNTGGDTYEDIVIGSYGYGAQKGAVYVYHGSATGILSAGAAATTIQNSTGTGGDKFGFSVSVCISA</sequence>
<feature type="non-terminal residue" evidence="4">
    <location>
        <position position="1"/>
    </location>
</feature>
<dbReference type="InterPro" id="IPR013519">
    <property type="entry name" value="Int_alpha_beta-p"/>
</dbReference>
<name>A0A5F2B0K5_9LEPT</name>
<evidence type="ECO:0000313" key="5">
    <source>
        <dbReference type="Proteomes" id="UP000298429"/>
    </source>
</evidence>
<dbReference type="InterPro" id="IPR013517">
    <property type="entry name" value="FG-GAP"/>
</dbReference>
<dbReference type="Proteomes" id="UP000298429">
    <property type="component" value="Unassembled WGS sequence"/>
</dbReference>
<dbReference type="PRINTS" id="PR01185">
    <property type="entry name" value="INTEGRINA"/>
</dbReference>
<dbReference type="InterPro" id="IPR028994">
    <property type="entry name" value="Integrin_alpha_N"/>
</dbReference>
<organism evidence="4 5">
    <name type="scientific">Leptospira barantonii</name>
    <dbReference type="NCBI Taxonomy" id="2023184"/>
    <lineage>
        <taxon>Bacteria</taxon>
        <taxon>Pseudomonadati</taxon>
        <taxon>Spirochaetota</taxon>
        <taxon>Spirochaetia</taxon>
        <taxon>Leptospirales</taxon>
        <taxon>Leptospiraceae</taxon>
        <taxon>Leptospira</taxon>
    </lineage>
</organism>
<dbReference type="GO" id="GO:0009897">
    <property type="term" value="C:external side of plasma membrane"/>
    <property type="evidence" value="ECO:0007669"/>
    <property type="project" value="TreeGrafter"/>
</dbReference>
<dbReference type="GO" id="GO:0005178">
    <property type="term" value="F:integrin binding"/>
    <property type="evidence" value="ECO:0007669"/>
    <property type="project" value="TreeGrafter"/>
</dbReference>
<dbReference type="GO" id="GO:0008305">
    <property type="term" value="C:integrin complex"/>
    <property type="evidence" value="ECO:0007669"/>
    <property type="project" value="InterPro"/>
</dbReference>
<protein>
    <submittedName>
        <fullName evidence="4">Uncharacterized protein</fullName>
    </submittedName>
</protein>
<proteinExistence type="predicted"/>
<dbReference type="GO" id="GO:0007160">
    <property type="term" value="P:cell-matrix adhesion"/>
    <property type="evidence" value="ECO:0007669"/>
    <property type="project" value="TreeGrafter"/>
</dbReference>
<dbReference type="GO" id="GO:0033627">
    <property type="term" value="P:cell adhesion mediated by integrin"/>
    <property type="evidence" value="ECO:0007669"/>
    <property type="project" value="TreeGrafter"/>
</dbReference>